<organism evidence="5">
    <name type="scientific">Nippostrongylus brasiliensis</name>
    <name type="common">Rat hookworm</name>
    <dbReference type="NCBI Taxonomy" id="27835"/>
    <lineage>
        <taxon>Eukaryota</taxon>
        <taxon>Metazoa</taxon>
        <taxon>Ecdysozoa</taxon>
        <taxon>Nematoda</taxon>
        <taxon>Chromadorea</taxon>
        <taxon>Rhabditida</taxon>
        <taxon>Rhabditina</taxon>
        <taxon>Rhabditomorpha</taxon>
        <taxon>Strongyloidea</taxon>
        <taxon>Heligmosomidae</taxon>
        <taxon>Nippostrongylus</taxon>
    </lineage>
</organism>
<dbReference type="InterPro" id="IPR001461">
    <property type="entry name" value="Aspartic_peptidase_A1"/>
</dbReference>
<dbReference type="WBParaSite" id="NBR_0001865501-mRNA-1">
    <property type="protein sequence ID" value="NBR_0001865501-mRNA-1"/>
    <property type="gene ID" value="NBR_0001865501"/>
</dbReference>
<dbReference type="Proteomes" id="UP000271162">
    <property type="component" value="Unassembled WGS sequence"/>
</dbReference>
<name>A0A0N4YN57_NIPBR</name>
<dbReference type="AlphaFoldDB" id="A0A0N4YN57"/>
<gene>
    <name evidence="3" type="ORF">NBR_LOCUS18656</name>
</gene>
<dbReference type="PROSITE" id="PS51767">
    <property type="entry name" value="PEPTIDASE_A1"/>
    <property type="match status" value="1"/>
</dbReference>
<dbReference type="InterPro" id="IPR034164">
    <property type="entry name" value="Pepsin-like_dom"/>
</dbReference>
<dbReference type="GO" id="GO:0005764">
    <property type="term" value="C:lysosome"/>
    <property type="evidence" value="ECO:0007669"/>
    <property type="project" value="TreeGrafter"/>
</dbReference>
<dbReference type="PANTHER" id="PTHR47966">
    <property type="entry name" value="BETA-SITE APP-CLEAVING ENZYME, ISOFORM A-RELATED"/>
    <property type="match status" value="1"/>
</dbReference>
<proteinExistence type="inferred from homology"/>
<evidence type="ECO:0000259" key="2">
    <source>
        <dbReference type="PROSITE" id="PS51767"/>
    </source>
</evidence>
<dbReference type="InterPro" id="IPR021109">
    <property type="entry name" value="Peptidase_aspartic_dom_sf"/>
</dbReference>
<dbReference type="GO" id="GO:0006508">
    <property type="term" value="P:proteolysis"/>
    <property type="evidence" value="ECO:0007669"/>
    <property type="project" value="InterPro"/>
</dbReference>
<feature type="domain" description="Peptidase A1" evidence="2">
    <location>
        <begin position="1"/>
        <end position="100"/>
    </location>
</feature>
<reference evidence="5" key="1">
    <citation type="submission" date="2017-02" db="UniProtKB">
        <authorList>
            <consortium name="WormBaseParasite"/>
        </authorList>
    </citation>
    <scope>IDENTIFICATION</scope>
</reference>
<evidence type="ECO:0000313" key="5">
    <source>
        <dbReference type="WBParaSite" id="NBR_0001865501-mRNA-1"/>
    </source>
</evidence>
<dbReference type="PANTHER" id="PTHR47966:SF16">
    <property type="entry name" value="ASPARTIC PROTEASE 6"/>
    <property type="match status" value="1"/>
</dbReference>
<dbReference type="GO" id="GO:0004190">
    <property type="term" value="F:aspartic-type endopeptidase activity"/>
    <property type="evidence" value="ECO:0007669"/>
    <property type="project" value="InterPro"/>
</dbReference>
<evidence type="ECO:0000313" key="4">
    <source>
        <dbReference type="Proteomes" id="UP000271162"/>
    </source>
</evidence>
<evidence type="ECO:0000256" key="1">
    <source>
        <dbReference type="ARBA" id="ARBA00007447"/>
    </source>
</evidence>
<dbReference type="CDD" id="cd05471">
    <property type="entry name" value="pepsin_like"/>
    <property type="match status" value="1"/>
</dbReference>
<dbReference type="STRING" id="27835.A0A0N4YN57"/>
<dbReference type="InterPro" id="IPR033121">
    <property type="entry name" value="PEPTIDASE_A1"/>
</dbReference>
<comment type="similarity">
    <text evidence="1">Belongs to the peptidase A1 family.</text>
</comment>
<keyword evidence="4" id="KW-1185">Reference proteome</keyword>
<protein>
    <submittedName>
        <fullName evidence="5">Peptidase A1 domain-containing protein</fullName>
    </submittedName>
</protein>
<dbReference type="SUPFAM" id="SSF50630">
    <property type="entry name" value="Acid proteases"/>
    <property type="match status" value="1"/>
</dbReference>
<dbReference type="EMBL" id="UYSL01023591">
    <property type="protein sequence ID" value="VDL82381.1"/>
    <property type="molecule type" value="Genomic_DNA"/>
</dbReference>
<accession>A0A0N4YN57</accession>
<dbReference type="Pfam" id="PF00026">
    <property type="entry name" value="Asp"/>
    <property type="match status" value="1"/>
</dbReference>
<evidence type="ECO:0000313" key="3">
    <source>
        <dbReference type="EMBL" id="VDL82381.1"/>
    </source>
</evidence>
<dbReference type="Gene3D" id="2.40.70.10">
    <property type="entry name" value="Acid Proteases"/>
    <property type="match status" value="1"/>
</dbReference>
<sequence length="100" mass="11047">MKQKFVPVKSSTFMKSNRRWRIQYGTGDARGILGTDVVRFGGEDENQLVVPHTTFGLAQHVSSDFKDDPTDGILGLAFTSLAEEDVVPPLINAIDQQNPE</sequence>
<dbReference type="OMA" id="MKSNRRW"/>
<reference evidence="3 4" key="2">
    <citation type="submission" date="2018-11" db="EMBL/GenBank/DDBJ databases">
        <authorList>
            <consortium name="Pathogen Informatics"/>
        </authorList>
    </citation>
    <scope>NUCLEOTIDE SEQUENCE [LARGE SCALE GENOMIC DNA]</scope>
</reference>